<reference evidence="4" key="1">
    <citation type="submission" date="2005-03" db="EMBL/GenBank/DDBJ databases">
        <title>Comparison of the complete genome sequences of Rhodococcus erythropolis PR4 and Rhodococcus opacus B4.</title>
        <authorList>
            <person name="Takarada H."/>
            <person name="Sekine M."/>
            <person name="Hosoyama A."/>
            <person name="Yamada R."/>
            <person name="Fujisawa T."/>
            <person name="Omata S."/>
            <person name="Shimizu A."/>
            <person name="Tsukatani N."/>
            <person name="Tanikawa S."/>
            <person name="Fujita N."/>
            <person name="Harayama S."/>
        </authorList>
    </citation>
    <scope>NUCLEOTIDE SEQUENCE [LARGE SCALE GENOMIC DNA]</scope>
    <source>
        <strain evidence="4">PR4 / NBRC 100887</strain>
    </source>
</reference>
<evidence type="ECO:0000313" key="4">
    <source>
        <dbReference type="Proteomes" id="UP000002204"/>
    </source>
</evidence>
<dbReference type="GO" id="GO:0003677">
    <property type="term" value="F:DNA binding"/>
    <property type="evidence" value="ECO:0007669"/>
    <property type="project" value="InterPro"/>
</dbReference>
<protein>
    <submittedName>
        <fullName evidence="3">Uncharacterized protein</fullName>
    </submittedName>
</protein>
<dbReference type="EMBL" id="AP008957">
    <property type="protein sequence ID" value="BAH34282.1"/>
    <property type="molecule type" value="Genomic_DNA"/>
</dbReference>
<feature type="domain" description="DNA-binding protein Rv2175c wHTH" evidence="2">
    <location>
        <begin position="30"/>
        <end position="86"/>
    </location>
</feature>
<sequence length="149" mass="16396">MTQAERRFRALQRAVHSGLAGPDKLLAVSAIPYCDDVLDSSVSLFQLVDVAKNVGLPVSKVHQLLRDHKIIAVKRHGVLGVPEVFFGEDGQIVKWLPGLLAVLHDGGYTDIEILRWLFLADDSLPGRPVDALHGDLAREVIRRAQAMAF</sequence>
<accession>C1A0Z7</accession>
<dbReference type="Pfam" id="PF21531">
    <property type="entry name" value="Rv2175c_wHTH"/>
    <property type="match status" value="1"/>
</dbReference>
<proteinExistence type="predicted"/>
<organism evidence="3 4">
    <name type="scientific">Rhodococcus erythropolis (strain PR4 / NBRC 100887)</name>
    <dbReference type="NCBI Taxonomy" id="234621"/>
    <lineage>
        <taxon>Bacteria</taxon>
        <taxon>Bacillati</taxon>
        <taxon>Actinomycetota</taxon>
        <taxon>Actinomycetes</taxon>
        <taxon>Mycobacteriales</taxon>
        <taxon>Nocardiaceae</taxon>
        <taxon>Rhodococcus</taxon>
        <taxon>Rhodococcus erythropolis group</taxon>
    </lineage>
</organism>
<dbReference type="HOGENOM" id="CLU_134416_0_0_11"/>
<dbReference type="Proteomes" id="UP000002204">
    <property type="component" value="Chromosome"/>
</dbReference>
<dbReference type="Pfam" id="PF18367">
    <property type="entry name" value="Rv2175c_C"/>
    <property type="match status" value="1"/>
</dbReference>
<feature type="domain" description="Rv2175c C-terminal" evidence="1">
    <location>
        <begin position="93"/>
        <end position="148"/>
    </location>
</feature>
<dbReference type="InterPro" id="IPR048576">
    <property type="entry name" value="Rv2175c_wHTH"/>
</dbReference>
<dbReference type="AlphaFoldDB" id="C1A0Z7"/>
<evidence type="ECO:0000259" key="1">
    <source>
        <dbReference type="Pfam" id="PF18367"/>
    </source>
</evidence>
<evidence type="ECO:0000259" key="2">
    <source>
        <dbReference type="Pfam" id="PF21531"/>
    </source>
</evidence>
<dbReference type="eggNOG" id="ENOG5032W34">
    <property type="taxonomic scope" value="Bacteria"/>
</dbReference>
<dbReference type="InterPro" id="IPR041098">
    <property type="entry name" value="Rv2175c_C"/>
</dbReference>
<gene>
    <name evidence="3" type="ordered locus">RER_35740</name>
</gene>
<name>C1A0Z7_RHOE4</name>
<evidence type="ECO:0000313" key="3">
    <source>
        <dbReference type="EMBL" id="BAH34282.1"/>
    </source>
</evidence>
<reference evidence="3 4" key="2">
    <citation type="journal article" date="2006" name="Environ. Microbiol.">
        <title>Sequence analysis of three plasmids harboured in Rhodococcus erythropolis strain PR4.</title>
        <authorList>
            <person name="Sekine M."/>
            <person name="Tanikawa S."/>
            <person name="Omata S."/>
            <person name="Saito M."/>
            <person name="Fujisawa T."/>
            <person name="Tsukatani N."/>
            <person name="Tajima T."/>
            <person name="Sekigawa T."/>
            <person name="Kosugi H."/>
            <person name="Matsuo Y."/>
            <person name="Nishiko R."/>
            <person name="Imamura K."/>
            <person name="Ito M."/>
            <person name="Narita H."/>
            <person name="Tago S."/>
            <person name="Fujita N."/>
            <person name="Harayama S."/>
        </authorList>
    </citation>
    <scope>NUCLEOTIDE SEQUENCE [LARGE SCALE GENOMIC DNA]</scope>
    <source>
        <strain evidence="4">PR4 / NBRC 100887</strain>
    </source>
</reference>
<dbReference type="KEGG" id="rer:RER_35740"/>